<proteinExistence type="predicted"/>
<organism evidence="2 3">
    <name type="scientific">Schizophyllum amplum</name>
    <dbReference type="NCBI Taxonomy" id="97359"/>
    <lineage>
        <taxon>Eukaryota</taxon>
        <taxon>Fungi</taxon>
        <taxon>Dikarya</taxon>
        <taxon>Basidiomycota</taxon>
        <taxon>Agaricomycotina</taxon>
        <taxon>Agaricomycetes</taxon>
        <taxon>Agaricomycetidae</taxon>
        <taxon>Agaricales</taxon>
        <taxon>Schizophyllaceae</taxon>
        <taxon>Schizophyllum</taxon>
    </lineage>
</organism>
<accession>A0A550CYJ5</accession>
<dbReference type="CDD" id="cd12108">
    <property type="entry name" value="Hr-like"/>
    <property type="match status" value="1"/>
</dbReference>
<comment type="caution">
    <text evidence="2">The sequence shown here is derived from an EMBL/GenBank/DDBJ whole genome shotgun (WGS) entry which is preliminary data.</text>
</comment>
<gene>
    <name evidence="2" type="ORF">BD626DRAFT_475584</name>
</gene>
<dbReference type="InterPro" id="IPR053206">
    <property type="entry name" value="Dimeric_xanthone_biosynth"/>
</dbReference>
<name>A0A550CYJ5_9AGAR</name>
<dbReference type="EMBL" id="VDMD01000001">
    <property type="protein sequence ID" value="TRM69867.1"/>
    <property type="molecule type" value="Genomic_DNA"/>
</dbReference>
<dbReference type="InterPro" id="IPR012312">
    <property type="entry name" value="Hemerythrin-like"/>
</dbReference>
<keyword evidence="3" id="KW-1185">Reference proteome</keyword>
<reference evidence="2 3" key="1">
    <citation type="journal article" date="2019" name="New Phytol.">
        <title>Comparative genomics reveals unique wood-decay strategies and fruiting body development in the Schizophyllaceae.</title>
        <authorList>
            <person name="Almasi E."/>
            <person name="Sahu N."/>
            <person name="Krizsan K."/>
            <person name="Balint B."/>
            <person name="Kovacs G.M."/>
            <person name="Kiss B."/>
            <person name="Cseklye J."/>
            <person name="Drula E."/>
            <person name="Henrissat B."/>
            <person name="Nagy I."/>
            <person name="Chovatia M."/>
            <person name="Adam C."/>
            <person name="LaButti K."/>
            <person name="Lipzen A."/>
            <person name="Riley R."/>
            <person name="Grigoriev I.V."/>
            <person name="Nagy L.G."/>
        </authorList>
    </citation>
    <scope>NUCLEOTIDE SEQUENCE [LARGE SCALE GENOMIC DNA]</scope>
    <source>
        <strain evidence="2 3">NL-1724</strain>
    </source>
</reference>
<dbReference type="Proteomes" id="UP000320762">
    <property type="component" value="Unassembled WGS sequence"/>
</dbReference>
<evidence type="ECO:0000259" key="1">
    <source>
        <dbReference type="Pfam" id="PF01814"/>
    </source>
</evidence>
<evidence type="ECO:0000313" key="3">
    <source>
        <dbReference type="Proteomes" id="UP000320762"/>
    </source>
</evidence>
<protein>
    <recommendedName>
        <fullName evidence="1">Hemerythrin-like domain-containing protein</fullName>
    </recommendedName>
</protein>
<evidence type="ECO:0000313" key="2">
    <source>
        <dbReference type="EMBL" id="TRM69867.1"/>
    </source>
</evidence>
<dbReference type="PANTHER" id="PTHR38048">
    <property type="entry name" value="EXPRESSED PROTEIN"/>
    <property type="match status" value="1"/>
</dbReference>
<dbReference type="OrthoDB" id="10044044at2759"/>
<dbReference type="AlphaFoldDB" id="A0A550CYJ5"/>
<dbReference type="STRING" id="97359.A0A550CYJ5"/>
<dbReference type="Pfam" id="PF01814">
    <property type="entry name" value="Hemerythrin"/>
    <property type="match status" value="1"/>
</dbReference>
<dbReference type="PANTHER" id="PTHR38048:SF1">
    <property type="entry name" value="HEMERYTHRIN-LIKE DOMAIN-CONTAINING PROTEIN"/>
    <property type="match status" value="1"/>
</dbReference>
<sequence length="159" mass="19290">MPNWDILSDQMVVFHNEHKRHYEELYKLADGSFSKMGWSLPLYLRSAMQFSMHLQNHHDIEEAWWFPYLGKRMPVFSHQDHGEHVRSHEIIHKGLDDLNKLVAKYKRDNSLYSTEEMRACLDSFRDVLMKHLDEEVNDLKGENLKKYWKFEELRPLMFH</sequence>
<dbReference type="Gene3D" id="1.20.120.520">
    <property type="entry name" value="nmb1532 protein domain like"/>
    <property type="match status" value="1"/>
</dbReference>
<feature type="domain" description="Hemerythrin-like" evidence="1">
    <location>
        <begin position="9"/>
        <end position="139"/>
    </location>
</feature>